<protein>
    <submittedName>
        <fullName evidence="1">Uncharacterized protein</fullName>
    </submittedName>
</protein>
<dbReference type="Proteomes" id="UP001054801">
    <property type="component" value="Chromosome"/>
</dbReference>
<proteinExistence type="predicted"/>
<accession>A0ABY3T6U7</accession>
<keyword evidence="2" id="KW-1185">Reference proteome</keyword>
<sequence length="258" mass="26160">MADCSVGSGCGSGAGSARLDAVNDRLTGINSCKQSFTVSPQLIALKGAISLGGVAGDWETVRLLFAADSEHMPAGTRVMGSNGMVYKLIGDDNVDPVTDDGTNWVNMSSAPLAGMEEAAKAGAPIGDWQKAKDAYAAAGKKIPLGAYVLGSDGVLYKLVGNPDVDPATDSGANWQPVAPAVADIAGAINTGAPAGDWAKVLAAMQAANKPIPAGTIVVGSDGALYRLIGDATKDPTTDSGSNWVNLTLAAHHYSQLTF</sequence>
<dbReference type="RefSeq" id="WP_236501642.1">
    <property type="nucleotide sequence ID" value="NZ_CP091244.1"/>
</dbReference>
<dbReference type="EMBL" id="CP091244">
    <property type="protein sequence ID" value="UJS26274.1"/>
    <property type="molecule type" value="Genomic_DNA"/>
</dbReference>
<reference evidence="1" key="1">
    <citation type="journal article" date="2022" name="Microorganisms">
        <title>Two New Species of Filamentous Sulfur Bacteria of the Genus Thiothrix, Thiothrix winogradskyi sp. nov. and 'Candidatus Thiothrix sulfatifontis' sp. nov.</title>
        <authorList>
            <person name="Ravin N.V."/>
            <person name="Rossetti S."/>
            <person name="Beletsky A.V."/>
            <person name="Kadnikov V.V."/>
            <person name="Rudenko T.S."/>
            <person name="Smolyakov D.D."/>
            <person name="Moskvitina M.I."/>
            <person name="Gureeva M.V."/>
            <person name="Mardanov A.V."/>
            <person name="Grabovich M.Y."/>
        </authorList>
    </citation>
    <scope>NUCLEOTIDE SEQUENCE</scope>
    <source>
        <strain evidence="1">CT3</strain>
    </source>
</reference>
<evidence type="ECO:0000313" key="2">
    <source>
        <dbReference type="Proteomes" id="UP001054801"/>
    </source>
</evidence>
<organism evidence="1 2">
    <name type="scientific">Thiothrix winogradskyi</name>
    <dbReference type="NCBI Taxonomy" id="96472"/>
    <lineage>
        <taxon>Bacteria</taxon>
        <taxon>Pseudomonadati</taxon>
        <taxon>Pseudomonadota</taxon>
        <taxon>Gammaproteobacteria</taxon>
        <taxon>Thiotrichales</taxon>
        <taxon>Thiotrichaceae</taxon>
        <taxon>Thiothrix</taxon>
    </lineage>
</organism>
<evidence type="ECO:0000313" key="1">
    <source>
        <dbReference type="EMBL" id="UJS26274.1"/>
    </source>
</evidence>
<name>A0ABY3T6U7_9GAMM</name>
<dbReference type="SUPFAM" id="SSF110296">
    <property type="entry name" value="Oligoxyloglucan reducing end-specific cellobiohydrolase"/>
    <property type="match status" value="1"/>
</dbReference>
<gene>
    <name evidence="1" type="ORF">L2Y54_09605</name>
</gene>